<dbReference type="AlphaFoldDB" id="A0A8C4R7R1"/>
<dbReference type="OMA" id="NDYHHSK"/>
<dbReference type="FunFam" id="2.10.90.10:FF:000001">
    <property type="entry name" value="Bone morphogenetic protein 4"/>
    <property type="match status" value="1"/>
</dbReference>
<evidence type="ECO:0000313" key="11">
    <source>
        <dbReference type="Ensembl" id="ENSEBUP00000026594.1"/>
    </source>
</evidence>
<dbReference type="PROSITE" id="PS00250">
    <property type="entry name" value="TGF_BETA_1"/>
    <property type="match status" value="1"/>
</dbReference>
<evidence type="ECO:0000256" key="2">
    <source>
        <dbReference type="ARBA" id="ARBA00006656"/>
    </source>
</evidence>
<evidence type="ECO:0000256" key="7">
    <source>
        <dbReference type="ARBA" id="ARBA00023180"/>
    </source>
</evidence>
<dbReference type="InterPro" id="IPR017948">
    <property type="entry name" value="TGFb_CS"/>
</dbReference>
<evidence type="ECO:0000313" key="12">
    <source>
        <dbReference type="Proteomes" id="UP000694388"/>
    </source>
</evidence>
<dbReference type="GO" id="GO:0005125">
    <property type="term" value="F:cytokine activity"/>
    <property type="evidence" value="ECO:0007669"/>
    <property type="project" value="TreeGrafter"/>
</dbReference>
<evidence type="ECO:0000256" key="3">
    <source>
        <dbReference type="ARBA" id="ARBA00022525"/>
    </source>
</evidence>
<keyword evidence="12" id="KW-1185">Reference proteome</keyword>
<dbReference type="GO" id="GO:0008083">
    <property type="term" value="F:growth factor activity"/>
    <property type="evidence" value="ECO:0007669"/>
    <property type="project" value="UniProtKB-KW"/>
</dbReference>
<dbReference type="InterPro" id="IPR001111">
    <property type="entry name" value="TGF-b_propeptide"/>
</dbReference>
<dbReference type="InterPro" id="IPR029034">
    <property type="entry name" value="Cystine-knot_cytokine"/>
</dbReference>
<evidence type="ECO:0000256" key="1">
    <source>
        <dbReference type="ARBA" id="ARBA00004613"/>
    </source>
</evidence>
<evidence type="ECO:0000256" key="5">
    <source>
        <dbReference type="ARBA" id="ARBA00023030"/>
    </source>
</evidence>
<dbReference type="Gene3D" id="2.10.90.10">
    <property type="entry name" value="Cystine-knot cytokines"/>
    <property type="match status" value="1"/>
</dbReference>
<dbReference type="PROSITE" id="PS51362">
    <property type="entry name" value="TGF_BETA_2"/>
    <property type="match status" value="1"/>
</dbReference>
<protein>
    <recommendedName>
        <fullName evidence="10">TGF-beta family profile domain-containing protein</fullName>
    </recommendedName>
</protein>
<proteinExistence type="inferred from homology"/>
<evidence type="ECO:0000256" key="9">
    <source>
        <dbReference type="SAM" id="SignalP"/>
    </source>
</evidence>
<comment type="similarity">
    <text evidence="2 8">Belongs to the TGF-beta family.</text>
</comment>
<reference evidence="11" key="1">
    <citation type="submission" date="2025-08" db="UniProtKB">
        <authorList>
            <consortium name="Ensembl"/>
        </authorList>
    </citation>
    <scope>IDENTIFICATION</scope>
</reference>
<dbReference type="PANTHER" id="PTHR11848:SF308">
    <property type="entry name" value="BMP-LIKE PROTEIN UNC-129"/>
    <property type="match status" value="1"/>
</dbReference>
<keyword evidence="3" id="KW-0964">Secreted</keyword>
<keyword evidence="6" id="KW-1015">Disulfide bond</keyword>
<dbReference type="Pfam" id="PF00688">
    <property type="entry name" value="TGFb_propeptide"/>
    <property type="match status" value="1"/>
</dbReference>
<dbReference type="GO" id="GO:0005615">
    <property type="term" value="C:extracellular space"/>
    <property type="evidence" value="ECO:0007669"/>
    <property type="project" value="TreeGrafter"/>
</dbReference>
<dbReference type="GeneTree" id="ENSGT00940000165321"/>
<feature type="signal peptide" evidence="9">
    <location>
        <begin position="1"/>
        <end position="25"/>
    </location>
</feature>
<name>A0A8C4R7R1_EPTBU</name>
<feature type="chain" id="PRO_5033986666" description="TGF-beta family profile domain-containing protein" evidence="9">
    <location>
        <begin position="26"/>
        <end position="504"/>
    </location>
</feature>
<keyword evidence="7" id="KW-0325">Glycoprotein</keyword>
<dbReference type="SUPFAM" id="SSF57501">
    <property type="entry name" value="Cystine-knot cytokines"/>
    <property type="match status" value="1"/>
</dbReference>
<keyword evidence="5 8" id="KW-0339">Growth factor</keyword>
<dbReference type="Pfam" id="PF00019">
    <property type="entry name" value="TGF_beta"/>
    <property type="match status" value="1"/>
</dbReference>
<evidence type="ECO:0000256" key="6">
    <source>
        <dbReference type="ARBA" id="ARBA00023157"/>
    </source>
</evidence>
<evidence type="ECO:0000256" key="8">
    <source>
        <dbReference type="RuleBase" id="RU000354"/>
    </source>
</evidence>
<keyword evidence="4 9" id="KW-0732">Signal</keyword>
<dbReference type="InterPro" id="IPR015615">
    <property type="entry name" value="TGF-beta-rel"/>
</dbReference>
<dbReference type="Gene3D" id="2.60.120.970">
    <property type="match status" value="1"/>
</dbReference>
<sequence>MVTYRALGASSLCILLCFLPCHMDALPSSEHKGVALRQLLAVLGLAEHPPAENPPTEQPPQYMLDLYHAVADAEGVTRAPGLLEGNVVRSFLEKGNSPPRFQFDVSAVPLTERIITAEFHVFRAHIPPASNARNGYTHFGKLNIYQVKDILGGNVRNERKSETLTRARLISSRRVSIYKSGWEVFSVTQAVRRWIDNYDNNQGLMATIQLVGPSDTTELGILDFVPSGTLSSSRRPMLVVFTDDGRRSLLTLSLKKEPHLHGIPGILQQEIPNEQTVNPLNLYPQTINMKAFIPYQVQPFESLPTTLPVPKSLRHLRKRSLSKDLVAASDTSVVVQKHDNPLPNDGPLAACSRRPLYVDFEEAGWAGWIISPRGYQAYQCAGACPFPLGGSARPTNHASVRAVLQALRPGRAVSPPCCVPDQLNSINLLYYDSEGNVVLRRYNEWWLSAVVVTKFKHFSFHLNSFVLTILFICFKNILSSQISIKLTLSWLSDFGKIRPRFSFM</sequence>
<organism evidence="11 12">
    <name type="scientific">Eptatretus burgeri</name>
    <name type="common">Inshore hagfish</name>
    <dbReference type="NCBI Taxonomy" id="7764"/>
    <lineage>
        <taxon>Eukaryota</taxon>
        <taxon>Metazoa</taxon>
        <taxon>Chordata</taxon>
        <taxon>Craniata</taxon>
        <taxon>Vertebrata</taxon>
        <taxon>Cyclostomata</taxon>
        <taxon>Myxini</taxon>
        <taxon>Myxiniformes</taxon>
        <taxon>Myxinidae</taxon>
        <taxon>Eptatretinae</taxon>
        <taxon>Eptatretus</taxon>
    </lineage>
</organism>
<dbReference type="SMART" id="SM00204">
    <property type="entry name" value="TGFB"/>
    <property type="match status" value="1"/>
</dbReference>
<dbReference type="PANTHER" id="PTHR11848">
    <property type="entry name" value="TGF-BETA FAMILY"/>
    <property type="match status" value="1"/>
</dbReference>
<dbReference type="Proteomes" id="UP000694388">
    <property type="component" value="Unplaced"/>
</dbReference>
<accession>A0A8C4R7R1</accession>
<evidence type="ECO:0000256" key="4">
    <source>
        <dbReference type="ARBA" id="ARBA00022729"/>
    </source>
</evidence>
<feature type="domain" description="TGF-beta family profile" evidence="10">
    <location>
        <begin position="335"/>
        <end position="458"/>
    </location>
</feature>
<reference evidence="11" key="2">
    <citation type="submission" date="2025-09" db="UniProtKB">
        <authorList>
            <consortium name="Ensembl"/>
        </authorList>
    </citation>
    <scope>IDENTIFICATION</scope>
</reference>
<comment type="subcellular location">
    <subcellularLocation>
        <location evidence="1">Secreted</location>
    </subcellularLocation>
</comment>
<dbReference type="InterPro" id="IPR001839">
    <property type="entry name" value="TGF-b_C"/>
</dbReference>
<evidence type="ECO:0000259" key="10">
    <source>
        <dbReference type="PROSITE" id="PS51362"/>
    </source>
</evidence>
<dbReference type="Ensembl" id="ENSEBUT00000027170.1">
    <property type="protein sequence ID" value="ENSEBUP00000026594.1"/>
    <property type="gene ID" value="ENSEBUG00000016377.1"/>
</dbReference>